<proteinExistence type="predicted"/>
<sequence length="74" mass="8493">MMNHIQTAKAIHHQRPAVAASDDDAKYRLECLQALGHADEADYVQWEHLQTRRREMTLNTVIIDAVGPWCLIPQ</sequence>
<organism evidence="1 2">
    <name type="scientific">Duganella vulcania</name>
    <dbReference type="NCBI Taxonomy" id="2692166"/>
    <lineage>
        <taxon>Bacteria</taxon>
        <taxon>Pseudomonadati</taxon>
        <taxon>Pseudomonadota</taxon>
        <taxon>Betaproteobacteria</taxon>
        <taxon>Burkholderiales</taxon>
        <taxon>Oxalobacteraceae</taxon>
        <taxon>Telluria group</taxon>
        <taxon>Duganella</taxon>
    </lineage>
</organism>
<gene>
    <name evidence="1" type="ORF">GTP90_01225</name>
</gene>
<dbReference type="EMBL" id="WWCX01000001">
    <property type="protein sequence ID" value="MYM92477.1"/>
    <property type="molecule type" value="Genomic_DNA"/>
</dbReference>
<comment type="caution">
    <text evidence="1">The sequence shown here is derived from an EMBL/GenBank/DDBJ whole genome shotgun (WGS) entry which is preliminary data.</text>
</comment>
<protein>
    <submittedName>
        <fullName evidence="1">Uncharacterized protein</fullName>
    </submittedName>
</protein>
<dbReference type="AlphaFoldDB" id="A0A845GI82"/>
<dbReference type="RefSeq" id="WP_161081744.1">
    <property type="nucleotide sequence ID" value="NZ_WWCX01000001.1"/>
</dbReference>
<reference evidence="1" key="1">
    <citation type="submission" date="2019-12" db="EMBL/GenBank/DDBJ databases">
        <title>Novel species isolated from a subtropical stream in China.</title>
        <authorList>
            <person name="Lu H."/>
        </authorList>
    </citation>
    <scope>NUCLEOTIDE SEQUENCE [LARGE SCALE GENOMIC DNA]</scope>
    <source>
        <strain evidence="1">FT81W</strain>
    </source>
</reference>
<dbReference type="Proteomes" id="UP000447355">
    <property type="component" value="Unassembled WGS sequence"/>
</dbReference>
<accession>A0A845GI82</accession>
<evidence type="ECO:0000313" key="2">
    <source>
        <dbReference type="Proteomes" id="UP000447355"/>
    </source>
</evidence>
<name>A0A845GI82_9BURK</name>
<evidence type="ECO:0000313" key="1">
    <source>
        <dbReference type="EMBL" id="MYM92477.1"/>
    </source>
</evidence>